<dbReference type="Proteomes" id="UP000322940">
    <property type="component" value="Unassembled WGS sequence"/>
</dbReference>
<feature type="compositionally biased region" description="Acidic residues" evidence="1">
    <location>
        <begin position="482"/>
        <end position="495"/>
    </location>
</feature>
<organism evidence="2 3">
    <name type="scientific">Alistipes onderdonkii</name>
    <dbReference type="NCBI Taxonomy" id="328813"/>
    <lineage>
        <taxon>Bacteria</taxon>
        <taxon>Pseudomonadati</taxon>
        <taxon>Bacteroidota</taxon>
        <taxon>Bacteroidia</taxon>
        <taxon>Bacteroidales</taxon>
        <taxon>Rikenellaceae</taxon>
        <taxon>Alistipes</taxon>
    </lineage>
</organism>
<dbReference type="InterPro" id="IPR021145">
    <property type="entry name" value="Portal_protein_SPP1_Gp6-like"/>
</dbReference>
<feature type="region of interest" description="Disordered" evidence="1">
    <location>
        <begin position="454"/>
        <end position="505"/>
    </location>
</feature>
<feature type="compositionally biased region" description="Basic and acidic residues" evidence="1">
    <location>
        <begin position="454"/>
        <end position="463"/>
    </location>
</feature>
<comment type="caution">
    <text evidence="2">The sequence shown here is derived from an EMBL/GenBank/DDBJ whole genome shotgun (WGS) entry which is preliminary data.</text>
</comment>
<dbReference type="EMBL" id="VVXH01000001">
    <property type="protein sequence ID" value="KAA2381278.1"/>
    <property type="molecule type" value="Genomic_DNA"/>
</dbReference>
<reference evidence="2 3" key="1">
    <citation type="journal article" date="2019" name="Nat. Med.">
        <title>A library of human gut bacterial isolates paired with longitudinal multiomics data enables mechanistic microbiome research.</title>
        <authorList>
            <person name="Poyet M."/>
            <person name="Groussin M."/>
            <person name="Gibbons S.M."/>
            <person name="Avila-Pacheco J."/>
            <person name="Jiang X."/>
            <person name="Kearney S.M."/>
            <person name="Perrotta A.R."/>
            <person name="Berdy B."/>
            <person name="Zhao S."/>
            <person name="Lieberman T.D."/>
            <person name="Swanson P.K."/>
            <person name="Smith M."/>
            <person name="Roesemann S."/>
            <person name="Alexander J.E."/>
            <person name="Rich S.A."/>
            <person name="Livny J."/>
            <person name="Vlamakis H."/>
            <person name="Clish C."/>
            <person name="Bullock K."/>
            <person name="Deik A."/>
            <person name="Scott J."/>
            <person name="Pierce K.A."/>
            <person name="Xavier R.J."/>
            <person name="Alm E.J."/>
        </authorList>
    </citation>
    <scope>NUCLEOTIDE SEQUENCE [LARGE SCALE GENOMIC DNA]</scope>
    <source>
        <strain evidence="2 3">BIOML-A266</strain>
    </source>
</reference>
<proteinExistence type="predicted"/>
<gene>
    <name evidence="2" type="ORF">F2Y10_01995</name>
</gene>
<sequence length="505" mass="57899">MMLFDLFRNYLNALVGRNQEFEKLLAAKDISAVKERMDNRMDMAIAALKEYEVTSHEIMKREDKIITDKKGNFIRLEPVWKLPIPYQVYINEIALVFLYGRPVKWTQQSTGTDRAFQKFQDVIERTHFNSKLRQCKRIAGSETESAMLFRVFRDANDAPDVQIRVLAKSKGDEIYTRWDQYENLISIAWGYYVREQENSLVYHFDIYTPNIIYRCTRKSIGWEVVEEVNFIGKIPLILFQQDKEWNGVETLIHREELIGSRTADTNDYFADPIAIMAADLIKNLPEKKEAAKLLVTNDSEGVDKAAKYLTWDSAPESKKQEIEWLQNHILSKSFTPNISLDTLKSLSNLSGKALRTVMLLADIKAAKHKETHDELLSRTSSLITAIIGNVLDVHLKTECENLKIGHEFQEPFGDDIAEALENIIKSLDGGIMATETGVELNPLVKDKKLEMERLKAEEEERAQKQQQIFGDIEGAGPQSASDGDDPDDDENGDEDDPKKKQQQKK</sequence>
<name>A0A5B3H6V5_9BACT</name>
<evidence type="ECO:0000256" key="1">
    <source>
        <dbReference type="SAM" id="MobiDB-lite"/>
    </source>
</evidence>
<dbReference type="RefSeq" id="WP_004328707.1">
    <property type="nucleotide sequence ID" value="NZ_RCXC01000001.1"/>
</dbReference>
<evidence type="ECO:0000313" key="3">
    <source>
        <dbReference type="Proteomes" id="UP000322940"/>
    </source>
</evidence>
<evidence type="ECO:0000313" key="2">
    <source>
        <dbReference type="EMBL" id="KAA2381278.1"/>
    </source>
</evidence>
<dbReference type="GeneID" id="73803038"/>
<dbReference type="AlphaFoldDB" id="A0A5B3H6V5"/>
<accession>A0A5B3H6V5</accession>
<protein>
    <submittedName>
        <fullName evidence="2">Phage portal protein</fullName>
    </submittedName>
</protein>
<dbReference type="Pfam" id="PF05133">
    <property type="entry name" value="SPP1_portal"/>
    <property type="match status" value="1"/>
</dbReference>